<evidence type="ECO:0000256" key="3">
    <source>
        <dbReference type="ARBA" id="ARBA00023136"/>
    </source>
</evidence>
<dbReference type="InterPro" id="IPR011701">
    <property type="entry name" value="MFS"/>
</dbReference>
<feature type="transmembrane region" description="Helical" evidence="4">
    <location>
        <begin position="110"/>
        <end position="127"/>
    </location>
</feature>
<keyword evidence="3 4" id="KW-0472">Membrane</keyword>
<keyword evidence="2 4" id="KW-1133">Transmembrane helix</keyword>
<evidence type="ECO:0000256" key="2">
    <source>
        <dbReference type="ARBA" id="ARBA00022989"/>
    </source>
</evidence>
<dbReference type="EMBL" id="JAEKPD010000002">
    <property type="protein sequence ID" value="MBJ3761843.1"/>
    <property type="molecule type" value="Genomic_DNA"/>
</dbReference>
<reference evidence="6" key="1">
    <citation type="submission" date="2020-12" db="EMBL/GenBank/DDBJ databases">
        <title>Bacterial taxonomy.</title>
        <authorList>
            <person name="Pan X."/>
        </authorList>
    </citation>
    <scope>NUCLEOTIDE SEQUENCE</scope>
    <source>
        <strain evidence="6">KCTC 52957</strain>
    </source>
</reference>
<feature type="transmembrane region" description="Helical" evidence="4">
    <location>
        <begin position="267"/>
        <end position="300"/>
    </location>
</feature>
<dbReference type="Proteomes" id="UP000642488">
    <property type="component" value="Unassembled WGS sequence"/>
</dbReference>
<dbReference type="RefSeq" id="WP_198915015.1">
    <property type="nucleotide sequence ID" value="NZ_JAEKPD010000002.1"/>
</dbReference>
<feature type="transmembrane region" description="Helical" evidence="4">
    <location>
        <begin position="160"/>
        <end position="182"/>
    </location>
</feature>
<feature type="transmembrane region" description="Helical" evidence="4">
    <location>
        <begin position="77"/>
        <end position="98"/>
    </location>
</feature>
<organism evidence="6 7">
    <name type="scientific">Palleronia pontilimi</name>
    <dbReference type="NCBI Taxonomy" id="1964209"/>
    <lineage>
        <taxon>Bacteria</taxon>
        <taxon>Pseudomonadati</taxon>
        <taxon>Pseudomonadota</taxon>
        <taxon>Alphaproteobacteria</taxon>
        <taxon>Rhodobacterales</taxon>
        <taxon>Roseobacteraceae</taxon>
        <taxon>Palleronia</taxon>
    </lineage>
</organism>
<evidence type="ECO:0000313" key="6">
    <source>
        <dbReference type="EMBL" id="MBJ3761843.1"/>
    </source>
</evidence>
<dbReference type="InterPro" id="IPR036259">
    <property type="entry name" value="MFS_trans_sf"/>
</dbReference>
<dbReference type="GO" id="GO:0022857">
    <property type="term" value="F:transmembrane transporter activity"/>
    <property type="evidence" value="ECO:0007669"/>
    <property type="project" value="InterPro"/>
</dbReference>
<evidence type="ECO:0000313" key="7">
    <source>
        <dbReference type="Proteomes" id="UP000642488"/>
    </source>
</evidence>
<keyword evidence="1 4" id="KW-0812">Transmembrane</keyword>
<feature type="transmembrane region" description="Helical" evidence="4">
    <location>
        <begin position="339"/>
        <end position="369"/>
    </location>
</feature>
<evidence type="ECO:0000259" key="5">
    <source>
        <dbReference type="PROSITE" id="PS50850"/>
    </source>
</evidence>
<feature type="transmembrane region" description="Helical" evidence="4">
    <location>
        <begin position="210"/>
        <end position="232"/>
    </location>
</feature>
<dbReference type="Pfam" id="PF07690">
    <property type="entry name" value="MFS_1"/>
    <property type="match status" value="1"/>
</dbReference>
<evidence type="ECO:0000256" key="1">
    <source>
        <dbReference type="ARBA" id="ARBA00022692"/>
    </source>
</evidence>
<dbReference type="AlphaFoldDB" id="A0A934I7T9"/>
<proteinExistence type="predicted"/>
<feature type="domain" description="Major facilitator superfamily (MFS) profile" evidence="5">
    <location>
        <begin position="11"/>
        <end position="375"/>
    </location>
</feature>
<feature type="transmembrane region" description="Helical" evidence="4">
    <location>
        <begin position="238"/>
        <end position="260"/>
    </location>
</feature>
<comment type="caution">
    <text evidence="6">The sequence shown here is derived from an EMBL/GenBank/DDBJ whole genome shotgun (WGS) entry which is preliminary data.</text>
</comment>
<dbReference type="SUPFAM" id="SSF103473">
    <property type="entry name" value="MFS general substrate transporter"/>
    <property type="match status" value="1"/>
</dbReference>
<sequence length="382" mass="38683">MSDRSITDWPLIAALFTAGLLAAAQFAKVALVLPQVADHFDRPVAAVAYLVSMLGIIGILGGVLAGGVVAALGARRVILGSLVLGAGVSACEAFLPPLPVFSLLRVVEGASHLGIVVAAPPLMAGAASDRDRPVVMAIWAAFFGLSFTLSALIVPSVLGAGGLPLLLGLHGAGLLAIAVPLARRLERQTRTPMTLDPVSLHRRIYSTPRLAAPGAGFMFYTLVFVAFVTLLPVATGKAWLAVALPLCGLAGTFLSGPLLTRVTPDQVAAAAFGAVLAGALALLVAPVLLVLPVFVVMGLIPGASFAMIPHLNGSTADRARASGCIAQLGNVGTVLGTPLFALCLAAGGTPFLFGACAASAACGLAVVLGMRRIVRASDRIMS</sequence>
<protein>
    <submittedName>
        <fullName evidence="6">MFS transporter</fullName>
    </submittedName>
</protein>
<gene>
    <name evidence="6" type="ORF">ILP92_03655</name>
</gene>
<dbReference type="PROSITE" id="PS50850">
    <property type="entry name" value="MFS"/>
    <property type="match status" value="1"/>
</dbReference>
<feature type="transmembrane region" description="Helical" evidence="4">
    <location>
        <begin position="44"/>
        <end position="70"/>
    </location>
</feature>
<feature type="transmembrane region" description="Helical" evidence="4">
    <location>
        <begin position="134"/>
        <end position="154"/>
    </location>
</feature>
<name>A0A934I7T9_9RHOB</name>
<dbReference type="Gene3D" id="1.20.1250.20">
    <property type="entry name" value="MFS general substrate transporter like domains"/>
    <property type="match status" value="1"/>
</dbReference>
<dbReference type="InterPro" id="IPR020846">
    <property type="entry name" value="MFS_dom"/>
</dbReference>
<evidence type="ECO:0000256" key="4">
    <source>
        <dbReference type="SAM" id="Phobius"/>
    </source>
</evidence>
<accession>A0A934I7T9</accession>
<keyword evidence="7" id="KW-1185">Reference proteome</keyword>